<dbReference type="InterPro" id="IPR027785">
    <property type="entry name" value="UvrD-like_helicase_C"/>
</dbReference>
<dbReference type="Pfam" id="PF13538">
    <property type="entry name" value="UvrD_C_2"/>
    <property type="match status" value="1"/>
</dbReference>
<keyword evidence="4 5" id="KW-0067">ATP-binding</keyword>
<dbReference type="RefSeq" id="WP_091835623.1">
    <property type="nucleotide sequence ID" value="NZ_FPAA01000004.1"/>
</dbReference>
<dbReference type="SUPFAM" id="SSF52540">
    <property type="entry name" value="P-loop containing nucleoside triphosphate hydrolases"/>
    <property type="match status" value="1"/>
</dbReference>
<dbReference type="Proteomes" id="UP000198660">
    <property type="component" value="Unassembled WGS sequence"/>
</dbReference>
<accession>A0A1I6R3M5</accession>
<dbReference type="Gene3D" id="3.40.50.300">
    <property type="entry name" value="P-loop containing nucleotide triphosphate hydrolases"/>
    <property type="match status" value="2"/>
</dbReference>
<dbReference type="OrthoDB" id="9787585at2"/>
<dbReference type="PANTHER" id="PTHR11070">
    <property type="entry name" value="UVRD / RECB / PCRA DNA HELICASE FAMILY MEMBER"/>
    <property type="match status" value="1"/>
</dbReference>
<evidence type="ECO:0000259" key="6">
    <source>
        <dbReference type="PROSITE" id="PS51198"/>
    </source>
</evidence>
<evidence type="ECO:0000256" key="5">
    <source>
        <dbReference type="PROSITE-ProRule" id="PRU00560"/>
    </source>
</evidence>
<gene>
    <name evidence="7" type="ORF">SAMN05444972_10487</name>
</gene>
<dbReference type="Pfam" id="PF00580">
    <property type="entry name" value="UvrD-helicase"/>
    <property type="match status" value="1"/>
</dbReference>
<feature type="binding site" evidence="5">
    <location>
        <begin position="204"/>
        <end position="211"/>
    </location>
    <ligand>
        <name>ATP</name>
        <dbReference type="ChEBI" id="CHEBI:30616"/>
    </ligand>
</feature>
<dbReference type="GO" id="GO:0005524">
    <property type="term" value="F:ATP binding"/>
    <property type="evidence" value="ECO:0007669"/>
    <property type="project" value="UniProtKB-UniRule"/>
</dbReference>
<dbReference type="GO" id="GO:0043138">
    <property type="term" value="F:3'-5' DNA helicase activity"/>
    <property type="evidence" value="ECO:0007669"/>
    <property type="project" value="TreeGrafter"/>
</dbReference>
<dbReference type="AlphaFoldDB" id="A0A1I6R3M5"/>
<evidence type="ECO:0000256" key="4">
    <source>
        <dbReference type="ARBA" id="ARBA00022840"/>
    </source>
</evidence>
<dbReference type="GO" id="GO:0005829">
    <property type="term" value="C:cytosol"/>
    <property type="evidence" value="ECO:0007669"/>
    <property type="project" value="TreeGrafter"/>
</dbReference>
<feature type="domain" description="UvrD-like helicase ATP-binding" evidence="6">
    <location>
        <begin position="183"/>
        <end position="572"/>
    </location>
</feature>
<dbReference type="PANTHER" id="PTHR11070:SF17">
    <property type="entry name" value="DNA HELICASE IV"/>
    <property type="match status" value="1"/>
</dbReference>
<dbReference type="InterPro" id="IPR027417">
    <property type="entry name" value="P-loop_NTPase"/>
</dbReference>
<dbReference type="InterPro" id="IPR014016">
    <property type="entry name" value="UvrD-like_ATP-bd"/>
</dbReference>
<keyword evidence="1 5" id="KW-0547">Nucleotide-binding</keyword>
<sequence>MENEQQVEQQHLDKTITIIEKQIDMKSESCKRMATSPSEEQLLKQDYKTLDSLQKIRPNPYFGRLDFQDEWGQETVYIGKCGVAENDHLIIVDWRTDIGKLYNSYQGVKKDFLIGTDGKQSIEITRKRALVIQDDRIIKYTDVGKTEVVETETGEKVKMMDAYLEEILHETENELQLRDIISSIQEEQDEIIRLPLNNTIVVQGAAGSGKSSIALHRISYLLYQYQNELDRGNVLILAPNEMFLSYFRNLVPELDINGIEQRTFYDWASTYFTDVRSIPDLHQNYVEIYADQKKEERILISKYKGSLQFKKLLDKFVEEIGRKLLPYGDIHFSDQHMLTKESIVEFYESRSHMPFNDRFKEVKQYIQHWSKQEENAHERKVEEEFEEVYEKWIRPLPEGEDRKQIYTYLEQAKKIRLELFREQVKKTNDEYGRKMKSVSALRMYKSVFQKRIFNLWAPDMDEKLLGLLLENGKKIAKEQFSYEDIAPLIYLDAKINGKSLQYDHIVIDEAQDYSPFQLAIMQDYAKSTTILGDVAQGIFSHYGLDNWDEFQNYAEEKHPVQRINLQTSYRSTKEIMDIANRVLINNSYPYPLVIPVNRQGSHPTFEKVTHFGELCDRINESLDRILASGHQTIAILSKDAESATDLYHQLKQKGRKELELVMDPSHELQQRVIIIPSYLVKGLEFDAVIMEDVSDKVFEDQTHHAKMLYMSITRAHHELVLYYRGELSPLLTYRDPAEPPPPRPTFADWLITDYRDPSVLPQVESQREVKDPDAILLFEEEEEQLMTEYFDGDRNRVQDFYAWREIWKKWASEQGTQTVLNTLQ</sequence>
<organism evidence="7 8">
    <name type="scientific">Marininema halotolerans</name>
    <dbReference type="NCBI Taxonomy" id="1155944"/>
    <lineage>
        <taxon>Bacteria</taxon>
        <taxon>Bacillati</taxon>
        <taxon>Bacillota</taxon>
        <taxon>Bacilli</taxon>
        <taxon>Bacillales</taxon>
        <taxon>Thermoactinomycetaceae</taxon>
        <taxon>Marininema</taxon>
    </lineage>
</organism>
<proteinExistence type="predicted"/>
<dbReference type="PROSITE" id="PS51198">
    <property type="entry name" value="UVRD_HELICASE_ATP_BIND"/>
    <property type="match status" value="1"/>
</dbReference>
<protein>
    <submittedName>
        <fullName evidence="7">DNA helicase-2 / ATP-dependent DNA helicase PcrA</fullName>
    </submittedName>
</protein>
<dbReference type="GO" id="GO:0016787">
    <property type="term" value="F:hydrolase activity"/>
    <property type="evidence" value="ECO:0007669"/>
    <property type="project" value="UniProtKB-UniRule"/>
</dbReference>
<dbReference type="GO" id="GO:0003677">
    <property type="term" value="F:DNA binding"/>
    <property type="evidence" value="ECO:0007669"/>
    <property type="project" value="InterPro"/>
</dbReference>
<dbReference type="InterPro" id="IPR000212">
    <property type="entry name" value="DNA_helicase_UvrD/REP"/>
</dbReference>
<evidence type="ECO:0000313" key="8">
    <source>
        <dbReference type="Proteomes" id="UP000198660"/>
    </source>
</evidence>
<evidence type="ECO:0000256" key="2">
    <source>
        <dbReference type="ARBA" id="ARBA00022801"/>
    </source>
</evidence>
<keyword evidence="2 5" id="KW-0378">Hydrolase</keyword>
<evidence type="ECO:0000313" key="7">
    <source>
        <dbReference type="EMBL" id="SFS59293.1"/>
    </source>
</evidence>
<name>A0A1I6R3M5_9BACL</name>
<evidence type="ECO:0000256" key="3">
    <source>
        <dbReference type="ARBA" id="ARBA00022806"/>
    </source>
</evidence>
<evidence type="ECO:0000256" key="1">
    <source>
        <dbReference type="ARBA" id="ARBA00022741"/>
    </source>
</evidence>
<keyword evidence="3 5" id="KW-0347">Helicase</keyword>
<dbReference type="EMBL" id="FPAA01000004">
    <property type="protein sequence ID" value="SFS59293.1"/>
    <property type="molecule type" value="Genomic_DNA"/>
</dbReference>
<dbReference type="GO" id="GO:0000725">
    <property type="term" value="P:recombinational repair"/>
    <property type="evidence" value="ECO:0007669"/>
    <property type="project" value="TreeGrafter"/>
</dbReference>
<keyword evidence="8" id="KW-1185">Reference proteome</keyword>
<reference evidence="8" key="1">
    <citation type="submission" date="2016-10" db="EMBL/GenBank/DDBJ databases">
        <authorList>
            <person name="Varghese N."/>
            <person name="Submissions S."/>
        </authorList>
    </citation>
    <scope>NUCLEOTIDE SEQUENCE [LARGE SCALE GENOMIC DNA]</scope>
    <source>
        <strain evidence="8">DSM 45789</strain>
    </source>
</reference>